<dbReference type="PROSITE" id="PS50006">
    <property type="entry name" value="FHA_DOMAIN"/>
    <property type="match status" value="1"/>
</dbReference>
<dbReference type="InterPro" id="IPR050923">
    <property type="entry name" value="Cell_Proc_Reg/RNA_Proc"/>
</dbReference>
<dbReference type="Proteomes" id="UP001190700">
    <property type="component" value="Unassembled WGS sequence"/>
</dbReference>
<protein>
    <recommendedName>
        <fullName evidence="2">FHA domain-containing protein</fullName>
    </recommendedName>
</protein>
<evidence type="ECO:0000313" key="4">
    <source>
        <dbReference type="Proteomes" id="UP001190700"/>
    </source>
</evidence>
<organism evidence="3 4">
    <name type="scientific">Cymbomonas tetramitiformis</name>
    <dbReference type="NCBI Taxonomy" id="36881"/>
    <lineage>
        <taxon>Eukaryota</taxon>
        <taxon>Viridiplantae</taxon>
        <taxon>Chlorophyta</taxon>
        <taxon>Pyramimonadophyceae</taxon>
        <taxon>Pyramimonadales</taxon>
        <taxon>Pyramimonadaceae</taxon>
        <taxon>Cymbomonas</taxon>
    </lineage>
</organism>
<feature type="compositionally biased region" description="Basic and acidic residues" evidence="1">
    <location>
        <begin position="161"/>
        <end position="181"/>
    </location>
</feature>
<feature type="compositionally biased region" description="Low complexity" evidence="1">
    <location>
        <begin position="149"/>
        <end position="160"/>
    </location>
</feature>
<evidence type="ECO:0000313" key="3">
    <source>
        <dbReference type="EMBL" id="KAK3274654.1"/>
    </source>
</evidence>
<evidence type="ECO:0000259" key="2">
    <source>
        <dbReference type="PROSITE" id="PS50006"/>
    </source>
</evidence>
<feature type="domain" description="FHA" evidence="2">
    <location>
        <begin position="44"/>
        <end position="95"/>
    </location>
</feature>
<dbReference type="PANTHER" id="PTHR23308">
    <property type="entry name" value="NUCLEAR INHIBITOR OF PROTEIN PHOSPHATASE-1"/>
    <property type="match status" value="1"/>
</dbReference>
<feature type="region of interest" description="Disordered" evidence="1">
    <location>
        <begin position="121"/>
        <end position="192"/>
    </location>
</feature>
<sequence length="327" mass="35600">MAQQGRWQPPAWACIPSKTGELYMDVVKEGQIIESIPVDSKDHMLVGRNSAVVDYPIDHPSSSRQHAALVHRQDGSVVLIDINSAHGTFLDSTRIEPGEPAVVECGEPFTFGSSSRRYVLRRSQDTGPNPMKMLADGYADEGDDGRAHASQSSSEISSKAGESRRRDRRQFEAATEEDIRRRPTSFSDAPSQYGAATISAPLSAASAAAYVKAHSGLPQGMVLPMTVDQKKKMLWGDKKAAVAAPAAPVDAKVGSNRWDAAEFQDKGTQDKFRKLMGVKDEVSQSGPDTTAPSVMKLDQQQRLQNELEREFQEGLRRRGGGTYGLGL</sequence>
<dbReference type="FunFam" id="2.60.200.20:FF:000019">
    <property type="entry name" value="Nuclear inhibitor of protein phosphatase"/>
    <property type="match status" value="1"/>
</dbReference>
<dbReference type="InterPro" id="IPR000253">
    <property type="entry name" value="FHA_dom"/>
</dbReference>
<dbReference type="Pfam" id="PF15477">
    <property type="entry name" value="SMAP"/>
    <property type="match status" value="1"/>
</dbReference>
<dbReference type="Gene3D" id="2.60.200.20">
    <property type="match status" value="1"/>
</dbReference>
<accession>A0AAE0L7I4</accession>
<keyword evidence="4" id="KW-1185">Reference proteome</keyword>
<dbReference type="SMART" id="SM00240">
    <property type="entry name" value="FHA"/>
    <property type="match status" value="1"/>
</dbReference>
<comment type="caution">
    <text evidence="3">The sequence shown here is derived from an EMBL/GenBank/DDBJ whole genome shotgun (WGS) entry which is preliminary data.</text>
</comment>
<dbReference type="SUPFAM" id="SSF49879">
    <property type="entry name" value="SMAD/FHA domain"/>
    <property type="match status" value="1"/>
</dbReference>
<dbReference type="AlphaFoldDB" id="A0AAE0L7I4"/>
<evidence type="ECO:0000256" key="1">
    <source>
        <dbReference type="SAM" id="MobiDB-lite"/>
    </source>
</evidence>
<dbReference type="EMBL" id="LGRX02007602">
    <property type="protein sequence ID" value="KAK3274654.1"/>
    <property type="molecule type" value="Genomic_DNA"/>
</dbReference>
<reference evidence="3 4" key="1">
    <citation type="journal article" date="2015" name="Genome Biol. Evol.">
        <title>Comparative Genomics of a Bacterivorous Green Alga Reveals Evolutionary Causalities and Consequences of Phago-Mixotrophic Mode of Nutrition.</title>
        <authorList>
            <person name="Burns J.A."/>
            <person name="Paasch A."/>
            <person name="Narechania A."/>
            <person name="Kim E."/>
        </authorList>
    </citation>
    <scope>NUCLEOTIDE SEQUENCE [LARGE SCALE GENOMIC DNA]</scope>
    <source>
        <strain evidence="3 4">PLY_AMNH</strain>
    </source>
</reference>
<dbReference type="Pfam" id="PF00498">
    <property type="entry name" value="FHA"/>
    <property type="match status" value="1"/>
</dbReference>
<name>A0AAE0L7I4_9CHLO</name>
<proteinExistence type="predicted"/>
<dbReference type="InterPro" id="IPR008984">
    <property type="entry name" value="SMAD_FHA_dom_sf"/>
</dbReference>
<gene>
    <name evidence="3" type="ORF">CYMTET_17170</name>
</gene>
<dbReference type="InterPro" id="IPR028124">
    <property type="entry name" value="SMAP_dom"/>
</dbReference>